<feature type="compositionally biased region" description="Basic residues" evidence="1">
    <location>
        <begin position="258"/>
        <end position="269"/>
    </location>
</feature>
<evidence type="ECO:0000256" key="1">
    <source>
        <dbReference type="SAM" id="MobiDB-lite"/>
    </source>
</evidence>
<protein>
    <submittedName>
        <fullName evidence="2">Uncharacterized protein</fullName>
    </submittedName>
</protein>
<name>A0ABQ8GHL1_9PEZI</name>
<gene>
    <name evidence="2" type="ORF">B0J12DRAFT_656800</name>
</gene>
<dbReference type="EMBL" id="JAGTJR010000009">
    <property type="protein sequence ID" value="KAH7054195.1"/>
    <property type="molecule type" value="Genomic_DNA"/>
</dbReference>
<evidence type="ECO:0000313" key="3">
    <source>
        <dbReference type="Proteomes" id="UP000774617"/>
    </source>
</evidence>
<keyword evidence="3" id="KW-1185">Reference proteome</keyword>
<evidence type="ECO:0000313" key="2">
    <source>
        <dbReference type="EMBL" id="KAH7054195.1"/>
    </source>
</evidence>
<comment type="caution">
    <text evidence="2">The sequence shown here is derived from an EMBL/GenBank/DDBJ whole genome shotgun (WGS) entry which is preliminary data.</text>
</comment>
<feature type="region of interest" description="Disordered" evidence="1">
    <location>
        <begin position="171"/>
        <end position="269"/>
    </location>
</feature>
<sequence>MEQVRGVERSGMWCRVRRGWGGGGGHADEKRKTGVGLKEVAEGDLGVEGRNWVRNASGQESVSEGDEAAVVREREDSGVELEMKDCRVSMVESSSGSSEARQSRLLAMKKGLLLPSWDCGPPPKTSSSSQQSILEAVLAAGKVTPLLSQHQQQGGDEQCLRAAASPIDDTATAAGYTPGLSRSGTIVVRRSRSVEEQHSTSKTPGIDGQEDRGERSTDVGLGVSCLIGVGSSTSRDEPSTQVVSQQRPGGRSLDVKRVPRAKRRTVGQV</sequence>
<organism evidence="2 3">
    <name type="scientific">Macrophomina phaseolina</name>
    <dbReference type="NCBI Taxonomy" id="35725"/>
    <lineage>
        <taxon>Eukaryota</taxon>
        <taxon>Fungi</taxon>
        <taxon>Dikarya</taxon>
        <taxon>Ascomycota</taxon>
        <taxon>Pezizomycotina</taxon>
        <taxon>Dothideomycetes</taxon>
        <taxon>Dothideomycetes incertae sedis</taxon>
        <taxon>Botryosphaeriales</taxon>
        <taxon>Botryosphaeriaceae</taxon>
        <taxon>Macrophomina</taxon>
    </lineage>
</organism>
<proteinExistence type="predicted"/>
<accession>A0ABQ8GHL1</accession>
<dbReference type="Proteomes" id="UP000774617">
    <property type="component" value="Unassembled WGS sequence"/>
</dbReference>
<reference evidence="2 3" key="1">
    <citation type="journal article" date="2021" name="Nat. Commun.">
        <title>Genetic determinants of endophytism in the Arabidopsis root mycobiome.</title>
        <authorList>
            <person name="Mesny F."/>
            <person name="Miyauchi S."/>
            <person name="Thiergart T."/>
            <person name="Pickel B."/>
            <person name="Atanasova L."/>
            <person name="Karlsson M."/>
            <person name="Huettel B."/>
            <person name="Barry K.W."/>
            <person name="Haridas S."/>
            <person name="Chen C."/>
            <person name="Bauer D."/>
            <person name="Andreopoulos W."/>
            <person name="Pangilinan J."/>
            <person name="LaButti K."/>
            <person name="Riley R."/>
            <person name="Lipzen A."/>
            <person name="Clum A."/>
            <person name="Drula E."/>
            <person name="Henrissat B."/>
            <person name="Kohler A."/>
            <person name="Grigoriev I.V."/>
            <person name="Martin F.M."/>
            <person name="Hacquard S."/>
        </authorList>
    </citation>
    <scope>NUCLEOTIDE SEQUENCE [LARGE SCALE GENOMIC DNA]</scope>
    <source>
        <strain evidence="2 3">MPI-SDFR-AT-0080</strain>
    </source>
</reference>